<accession>A0A381RMD7</accession>
<dbReference type="InterPro" id="IPR029044">
    <property type="entry name" value="Nucleotide-diphossugar_trans"/>
</dbReference>
<evidence type="ECO:0000313" key="2">
    <source>
        <dbReference type="EMBL" id="SUZ92411.1"/>
    </source>
</evidence>
<dbReference type="PANTHER" id="PTHR48090">
    <property type="entry name" value="UNDECAPRENYL-PHOSPHATE 4-DEOXY-4-FORMAMIDO-L-ARABINOSE TRANSFERASE-RELATED"/>
    <property type="match status" value="1"/>
</dbReference>
<name>A0A381RMD7_9ZZZZ</name>
<dbReference type="AlphaFoldDB" id="A0A381RMD7"/>
<dbReference type="SUPFAM" id="SSF53448">
    <property type="entry name" value="Nucleotide-diphospho-sugar transferases"/>
    <property type="match status" value="1"/>
</dbReference>
<dbReference type="InterPro" id="IPR050256">
    <property type="entry name" value="Glycosyltransferase_2"/>
</dbReference>
<organism evidence="2">
    <name type="scientific">marine metagenome</name>
    <dbReference type="NCBI Taxonomy" id="408172"/>
    <lineage>
        <taxon>unclassified sequences</taxon>
        <taxon>metagenomes</taxon>
        <taxon>ecological metagenomes</taxon>
    </lineage>
</organism>
<dbReference type="Pfam" id="PF00535">
    <property type="entry name" value="Glycos_transf_2"/>
    <property type="match status" value="1"/>
</dbReference>
<feature type="domain" description="Glycosyltransferase 2-like" evidence="1">
    <location>
        <begin position="10"/>
        <end position="168"/>
    </location>
</feature>
<gene>
    <name evidence="2" type="ORF">METZ01_LOCUS45265</name>
</gene>
<dbReference type="PANTHER" id="PTHR48090:SF7">
    <property type="entry name" value="RFBJ PROTEIN"/>
    <property type="match status" value="1"/>
</dbReference>
<dbReference type="Gene3D" id="3.90.550.10">
    <property type="entry name" value="Spore Coat Polysaccharide Biosynthesis Protein SpsA, Chain A"/>
    <property type="match status" value="1"/>
</dbReference>
<dbReference type="InterPro" id="IPR001173">
    <property type="entry name" value="Glyco_trans_2-like"/>
</dbReference>
<dbReference type="CDD" id="cd04179">
    <property type="entry name" value="DPM_DPG-synthase_like"/>
    <property type="match status" value="1"/>
</dbReference>
<sequence length="245" mass="27726">MVEALPVHVTVVIPTRNEEAAIVDTIRSVPNDGWCEKLDFLIVDGNSTDRTCELAEGEGATVYNESRKGYGRAYKTGFAIAPGEVIVTMDADCTYPGEEVPGLVRKLLEEDLLWITCDRLRRAEAGSMSGMHGFGNWVLSTTATLLYWYGIHDSQTGMWVFRKSIFEDERVRPKHDGMPLSQEFKIRARRYLGRKKTVEVSVPYRERVGEAVINTWGDGLLNLRFLFTHRLGLTRQLTPWGPNQD</sequence>
<evidence type="ECO:0000259" key="1">
    <source>
        <dbReference type="Pfam" id="PF00535"/>
    </source>
</evidence>
<dbReference type="EMBL" id="UINC01002056">
    <property type="protein sequence ID" value="SUZ92411.1"/>
    <property type="molecule type" value="Genomic_DNA"/>
</dbReference>
<reference evidence="2" key="1">
    <citation type="submission" date="2018-05" db="EMBL/GenBank/DDBJ databases">
        <authorList>
            <person name="Lanie J.A."/>
            <person name="Ng W.-L."/>
            <person name="Kazmierczak K.M."/>
            <person name="Andrzejewski T.M."/>
            <person name="Davidsen T.M."/>
            <person name="Wayne K.J."/>
            <person name="Tettelin H."/>
            <person name="Glass J.I."/>
            <person name="Rusch D."/>
            <person name="Podicherti R."/>
            <person name="Tsui H.-C.T."/>
            <person name="Winkler M.E."/>
        </authorList>
    </citation>
    <scope>NUCLEOTIDE SEQUENCE</scope>
</reference>
<protein>
    <recommendedName>
        <fullName evidence="1">Glycosyltransferase 2-like domain-containing protein</fullName>
    </recommendedName>
</protein>
<proteinExistence type="predicted"/>